<evidence type="ECO:0000256" key="1">
    <source>
        <dbReference type="SAM" id="Phobius"/>
    </source>
</evidence>
<feature type="transmembrane region" description="Helical" evidence="1">
    <location>
        <begin position="114"/>
        <end position="133"/>
    </location>
</feature>
<evidence type="ECO:0000313" key="2">
    <source>
        <dbReference type="EMBL" id="TBH80501.1"/>
    </source>
</evidence>
<gene>
    <name evidence="2" type="ORF">EB812_05030</name>
</gene>
<name>A0A6H3FC19_9BACT</name>
<feature type="transmembrane region" description="Helical" evidence="1">
    <location>
        <begin position="89"/>
        <end position="108"/>
    </location>
</feature>
<protein>
    <recommendedName>
        <fullName evidence="4">ATP synthase subunit I</fullName>
    </recommendedName>
</protein>
<evidence type="ECO:0000313" key="3">
    <source>
        <dbReference type="Proteomes" id="UP000292919"/>
    </source>
</evidence>
<dbReference type="RefSeq" id="WP_118230584.1">
    <property type="nucleotide sequence ID" value="NZ_JAQDZC010000027.1"/>
</dbReference>
<keyword evidence="1" id="KW-1133">Transmembrane helix</keyword>
<feature type="transmembrane region" description="Helical" evidence="1">
    <location>
        <begin position="21"/>
        <end position="41"/>
    </location>
</feature>
<keyword evidence="3" id="KW-1185">Reference proteome</keyword>
<dbReference type="EMBL" id="SIXC01000005">
    <property type="protein sequence ID" value="TBH80501.1"/>
    <property type="molecule type" value="Genomic_DNA"/>
</dbReference>
<dbReference type="AlphaFoldDB" id="A0A6H3FC19"/>
<dbReference type="Proteomes" id="UP000292919">
    <property type="component" value="Unassembled WGS sequence"/>
</dbReference>
<proteinExistence type="predicted"/>
<organism evidence="2 3">
    <name type="scientific">Desulfovibrio legallii</name>
    <dbReference type="NCBI Taxonomy" id="571438"/>
    <lineage>
        <taxon>Bacteria</taxon>
        <taxon>Pseudomonadati</taxon>
        <taxon>Thermodesulfobacteriota</taxon>
        <taxon>Desulfovibrionia</taxon>
        <taxon>Desulfovibrionales</taxon>
        <taxon>Desulfovibrionaceae</taxon>
        <taxon>Desulfovibrio</taxon>
    </lineage>
</organism>
<feature type="transmembrane region" description="Helical" evidence="1">
    <location>
        <begin position="47"/>
        <end position="69"/>
    </location>
</feature>
<keyword evidence="1" id="KW-0812">Transmembrane</keyword>
<evidence type="ECO:0008006" key="4">
    <source>
        <dbReference type="Google" id="ProtNLM"/>
    </source>
</evidence>
<comment type="caution">
    <text evidence="2">The sequence shown here is derived from an EMBL/GenBank/DDBJ whole genome shotgun (WGS) entry which is preliminary data.</text>
</comment>
<accession>A0A6H3FC19</accession>
<reference evidence="2 3" key="1">
    <citation type="submission" date="2018-12" db="EMBL/GenBank/DDBJ databases">
        <title>First genome draft of Desulfovibrio legallis sp. nov.</title>
        <authorList>
            <person name="Ben Dhia O."/>
            <person name="Najjari A."/>
            <person name="Ferjani R."/>
            <person name="Fhoula I."/>
            <person name="Fardeau M.-L."/>
            <person name="Boudabbous A."/>
            <person name="Ouzari H.I."/>
        </authorList>
    </citation>
    <scope>NUCLEOTIDE SEQUENCE [LARGE SCALE GENOMIC DNA]</scope>
    <source>
        <strain evidence="2 3">H1T</strain>
    </source>
</reference>
<sequence length="143" mass="15803">MFHSIDAWLWRRGIDHPAVRALLRNEILLTALALLGGGLLFAVTPWVFWFGVGLAVMAWTFWCLARFFLRRGLGDYSTAFLRIVIVRWLGRLAVVAAILYAALVHWAAPPLALLGGMATACACALLSYALAAHEQGKAGRQRR</sequence>
<keyword evidence="1" id="KW-0472">Membrane</keyword>